<evidence type="ECO:0000313" key="1">
    <source>
        <dbReference type="EMBL" id="VDO76963.1"/>
    </source>
</evidence>
<name>A0A183JJB0_9TREM</name>
<dbReference type="AlphaFoldDB" id="A0A183JJB0"/>
<organism evidence="3">
    <name type="scientific">Schistosoma curassoni</name>
    <dbReference type="NCBI Taxonomy" id="6186"/>
    <lineage>
        <taxon>Eukaryota</taxon>
        <taxon>Metazoa</taxon>
        <taxon>Spiralia</taxon>
        <taxon>Lophotrochozoa</taxon>
        <taxon>Platyhelminthes</taxon>
        <taxon>Trematoda</taxon>
        <taxon>Digenea</taxon>
        <taxon>Strigeidida</taxon>
        <taxon>Schistosomatoidea</taxon>
        <taxon>Schistosomatidae</taxon>
        <taxon>Schistosoma</taxon>
    </lineage>
</organism>
<sequence>MRTMKQADIASDNHELVVFKMELKLNKHWTTGETSLRNFNANFPRDTDKLYEFKITVNNRFQALQDLLQEEETTMKNNLK</sequence>
<evidence type="ECO:0000313" key="2">
    <source>
        <dbReference type="Proteomes" id="UP000279833"/>
    </source>
</evidence>
<reference evidence="3" key="1">
    <citation type="submission" date="2016-06" db="UniProtKB">
        <authorList>
            <consortium name="WormBaseParasite"/>
        </authorList>
    </citation>
    <scope>IDENTIFICATION</scope>
</reference>
<evidence type="ECO:0000313" key="3">
    <source>
        <dbReference type="WBParaSite" id="SCUD_0000278501-mRNA-1"/>
    </source>
</evidence>
<reference evidence="1 2" key="2">
    <citation type="submission" date="2018-11" db="EMBL/GenBank/DDBJ databases">
        <authorList>
            <consortium name="Pathogen Informatics"/>
        </authorList>
    </citation>
    <scope>NUCLEOTIDE SEQUENCE [LARGE SCALE GENOMIC DNA]</scope>
    <source>
        <strain evidence="1">Dakar</strain>
        <strain evidence="2">Dakar, Senegal</strain>
    </source>
</reference>
<dbReference type="EMBL" id="UZAK01002847">
    <property type="protein sequence ID" value="VDO76963.1"/>
    <property type="molecule type" value="Genomic_DNA"/>
</dbReference>
<proteinExistence type="predicted"/>
<protein>
    <submittedName>
        <fullName evidence="3">COMM domain-containing protein</fullName>
    </submittedName>
</protein>
<accession>A0A183JJB0</accession>
<dbReference type="Proteomes" id="UP000279833">
    <property type="component" value="Unassembled WGS sequence"/>
</dbReference>
<dbReference type="WBParaSite" id="SCUD_0000278501-mRNA-1">
    <property type="protein sequence ID" value="SCUD_0000278501-mRNA-1"/>
    <property type="gene ID" value="SCUD_0000278501"/>
</dbReference>
<gene>
    <name evidence="1" type="ORF">SCUD_LOCUS2786</name>
</gene>
<keyword evidence="2" id="KW-1185">Reference proteome</keyword>